<keyword evidence="10" id="KW-1185">Reference proteome</keyword>
<gene>
    <name evidence="9" type="ORF">FJTKL_15189</name>
</gene>
<evidence type="ECO:0000256" key="2">
    <source>
        <dbReference type="ARBA" id="ARBA00010617"/>
    </source>
</evidence>
<keyword evidence="8" id="KW-1133">Transmembrane helix</keyword>
<evidence type="ECO:0000256" key="6">
    <source>
        <dbReference type="ARBA" id="ARBA00023004"/>
    </source>
</evidence>
<comment type="similarity">
    <text evidence="2">Belongs to the cytochrome P450 family.</text>
</comment>
<keyword evidence="3" id="KW-0349">Heme</keyword>
<evidence type="ECO:0008006" key="11">
    <source>
        <dbReference type="Google" id="ProtNLM"/>
    </source>
</evidence>
<keyword evidence="6" id="KW-0408">Iron</keyword>
<feature type="transmembrane region" description="Helical" evidence="8">
    <location>
        <begin position="23"/>
        <end position="41"/>
    </location>
</feature>
<comment type="caution">
    <text evidence="9">The sequence shown here is derived from an EMBL/GenBank/DDBJ whole genome shotgun (WGS) entry which is preliminary data.</text>
</comment>
<sequence>MSLRASIQATLADIETAGVMTKLIPYLVATFVFVVLVYSLGSKPKSDAPVLNPRQPFELTDQRAKGVFYQQCRSLLRNWFESHPSEPAQLITDYGHVTVLPPSMANEIRSDPKLSFADFSADFFQTEYPGFEAPLQGTKDYLTLTVINKDLTKFLAKITKPLADETALAMPASFGESKEWHSLPLRDTILTCIARISSRVFLGKELCRNEAWLKISKEYASTVFPATDILRTYPAGIIRSITVRVLPICRAAQAQVAEALIILQPVLDKRKAAKAAAAAAGKTVEFKRCHRVV</sequence>
<keyword evidence="8" id="KW-0812">Transmembrane</keyword>
<keyword evidence="8" id="KW-0472">Membrane</keyword>
<evidence type="ECO:0000256" key="1">
    <source>
        <dbReference type="ARBA" id="ARBA00001971"/>
    </source>
</evidence>
<dbReference type="SUPFAM" id="SSF48264">
    <property type="entry name" value="Cytochrome P450"/>
    <property type="match status" value="1"/>
</dbReference>
<dbReference type="InterPro" id="IPR036396">
    <property type="entry name" value="Cyt_P450_sf"/>
</dbReference>
<accession>A0ABR4E5N5</accession>
<evidence type="ECO:0000313" key="10">
    <source>
        <dbReference type="Proteomes" id="UP001600888"/>
    </source>
</evidence>
<comment type="cofactor">
    <cofactor evidence="1">
        <name>heme</name>
        <dbReference type="ChEBI" id="CHEBI:30413"/>
    </cofactor>
</comment>
<evidence type="ECO:0000256" key="3">
    <source>
        <dbReference type="ARBA" id="ARBA00022617"/>
    </source>
</evidence>
<dbReference type="PANTHER" id="PTHR46206">
    <property type="entry name" value="CYTOCHROME P450"/>
    <property type="match status" value="1"/>
</dbReference>
<evidence type="ECO:0000256" key="4">
    <source>
        <dbReference type="ARBA" id="ARBA00022723"/>
    </source>
</evidence>
<keyword evidence="4" id="KW-0479">Metal-binding</keyword>
<evidence type="ECO:0000256" key="7">
    <source>
        <dbReference type="ARBA" id="ARBA00023033"/>
    </source>
</evidence>
<keyword evidence="7" id="KW-0503">Monooxygenase</keyword>
<dbReference type="Proteomes" id="UP001600888">
    <property type="component" value="Unassembled WGS sequence"/>
</dbReference>
<evidence type="ECO:0000313" key="9">
    <source>
        <dbReference type="EMBL" id="KAL2277748.1"/>
    </source>
</evidence>
<organism evidence="9 10">
    <name type="scientific">Diaporthe vaccinii</name>
    <dbReference type="NCBI Taxonomy" id="105482"/>
    <lineage>
        <taxon>Eukaryota</taxon>
        <taxon>Fungi</taxon>
        <taxon>Dikarya</taxon>
        <taxon>Ascomycota</taxon>
        <taxon>Pezizomycotina</taxon>
        <taxon>Sordariomycetes</taxon>
        <taxon>Sordariomycetidae</taxon>
        <taxon>Diaporthales</taxon>
        <taxon>Diaporthaceae</taxon>
        <taxon>Diaporthe</taxon>
        <taxon>Diaporthe eres species complex</taxon>
    </lineage>
</organism>
<evidence type="ECO:0000256" key="5">
    <source>
        <dbReference type="ARBA" id="ARBA00023002"/>
    </source>
</evidence>
<dbReference type="EMBL" id="JBAWTH010000094">
    <property type="protein sequence ID" value="KAL2277748.1"/>
    <property type="molecule type" value="Genomic_DNA"/>
</dbReference>
<keyword evidence="5" id="KW-0560">Oxidoreductase</keyword>
<name>A0ABR4E5N5_9PEZI</name>
<evidence type="ECO:0000256" key="8">
    <source>
        <dbReference type="SAM" id="Phobius"/>
    </source>
</evidence>
<protein>
    <recommendedName>
        <fullName evidence="11">Cytochrome P450</fullName>
    </recommendedName>
</protein>
<proteinExistence type="inferred from homology"/>
<dbReference type="PANTHER" id="PTHR46206:SF2">
    <property type="entry name" value="CYTOCHROME P450 MONOOXYGENASE AUSG-RELATED"/>
    <property type="match status" value="1"/>
</dbReference>
<reference evidence="9 10" key="1">
    <citation type="submission" date="2024-03" db="EMBL/GenBank/DDBJ databases">
        <title>A high-quality draft genome sequence of Diaporthe vaccinii, a causative agent of upright dieback and viscid rot disease in cranberry plants.</title>
        <authorList>
            <person name="Sarrasin M."/>
            <person name="Lang B.F."/>
            <person name="Burger G."/>
        </authorList>
    </citation>
    <scope>NUCLEOTIDE SEQUENCE [LARGE SCALE GENOMIC DNA]</scope>
    <source>
        <strain evidence="9 10">IS7</strain>
    </source>
</reference>